<protein>
    <submittedName>
        <fullName evidence="9">Exodeoxyribonuclease III</fullName>
    </submittedName>
</protein>
<keyword evidence="3" id="KW-0378">Hydrolase</keyword>
<organism evidence="9 10">
    <name type="scientific">Anaerosporomusa subterranea</name>
    <dbReference type="NCBI Taxonomy" id="1794912"/>
    <lineage>
        <taxon>Bacteria</taxon>
        <taxon>Bacillati</taxon>
        <taxon>Bacillota</taxon>
        <taxon>Negativicutes</taxon>
        <taxon>Acetonemataceae</taxon>
        <taxon>Anaerosporomusa</taxon>
    </lineage>
</organism>
<keyword evidence="10" id="KW-1185">Reference proteome</keyword>
<evidence type="ECO:0000256" key="5">
    <source>
        <dbReference type="PIRSR" id="PIRSR604808-1"/>
    </source>
</evidence>
<dbReference type="Proteomes" id="UP000076268">
    <property type="component" value="Unassembled WGS sequence"/>
</dbReference>
<sequence>MQNIWKVASFNINSIRIRMEDFIQWLEREKPDIVGLQETKVQDDDFPLEPLSEAGYHVAFRGEKGKNGVAIISREKPVEVCFGLDEWGLPGEARLINARFNGIAVVNTYVPQGREPGTDYFQYKLQWIKHMKDYFSRHYEPDQPVVWLGDFNVAPEPIDIYDPVRLLGRVGYHPEEHAALAEVKEWGFVDIFRRHVPEKGNYTFWDYRVKNALDRGLGWRIDHIWATAALAERSVDAKIDTSLRRLARPSDHTPIIATFSL</sequence>
<keyword evidence="2 6" id="KW-0479">Metal-binding</keyword>
<feature type="binding site" evidence="6">
    <location>
        <position position="38"/>
    </location>
    <ligand>
        <name>Mg(2+)</name>
        <dbReference type="ChEBI" id="CHEBI:18420"/>
        <label>1</label>
    </ligand>
</feature>
<evidence type="ECO:0000256" key="6">
    <source>
        <dbReference type="PIRSR" id="PIRSR604808-2"/>
    </source>
</evidence>
<evidence type="ECO:0000256" key="2">
    <source>
        <dbReference type="ARBA" id="ARBA00022723"/>
    </source>
</evidence>
<dbReference type="AlphaFoldDB" id="A0A154BW90"/>
<evidence type="ECO:0000313" key="10">
    <source>
        <dbReference type="Proteomes" id="UP000076268"/>
    </source>
</evidence>
<dbReference type="NCBIfam" id="TIGR00195">
    <property type="entry name" value="exoDNase_III"/>
    <property type="match status" value="1"/>
</dbReference>
<reference evidence="9 10" key="1">
    <citation type="submission" date="2016-02" db="EMBL/GenBank/DDBJ databases">
        <title>Anaerosporomusa subterraneum gen. nov., sp. nov., a spore-forming obligate anaerobe isolated from saprolite.</title>
        <authorList>
            <person name="Choi J.K."/>
            <person name="Shah M."/>
            <person name="Yee N."/>
        </authorList>
    </citation>
    <scope>NUCLEOTIDE SEQUENCE [LARGE SCALE GENOMIC DNA]</scope>
    <source>
        <strain evidence="9 10">RU4</strain>
    </source>
</reference>
<dbReference type="OrthoDB" id="9803914at2"/>
<feature type="site" description="Important for catalytic activity" evidence="7">
    <location>
        <position position="222"/>
    </location>
</feature>
<dbReference type="InterPro" id="IPR004808">
    <property type="entry name" value="AP_endonuc_1"/>
</dbReference>
<dbReference type="GO" id="GO:0003677">
    <property type="term" value="F:DNA binding"/>
    <property type="evidence" value="ECO:0007669"/>
    <property type="project" value="InterPro"/>
</dbReference>
<dbReference type="GO" id="GO:0046872">
    <property type="term" value="F:metal ion binding"/>
    <property type="evidence" value="ECO:0007669"/>
    <property type="project" value="UniProtKB-KW"/>
</dbReference>
<dbReference type="PROSITE" id="PS51435">
    <property type="entry name" value="AP_NUCLEASE_F1_4"/>
    <property type="match status" value="1"/>
</dbReference>
<comment type="caution">
    <text evidence="9">The sequence shown here is derived from an EMBL/GenBank/DDBJ whole genome shotgun (WGS) entry which is preliminary data.</text>
</comment>
<evidence type="ECO:0000256" key="7">
    <source>
        <dbReference type="PIRSR" id="PIRSR604808-3"/>
    </source>
</evidence>
<feature type="binding site" evidence="6">
    <location>
        <position position="252"/>
    </location>
    <ligand>
        <name>Mg(2+)</name>
        <dbReference type="ChEBI" id="CHEBI:18420"/>
        <label>1</label>
    </ligand>
</feature>
<dbReference type="PROSITE" id="PS00726">
    <property type="entry name" value="AP_NUCLEASE_F1_1"/>
    <property type="match status" value="1"/>
</dbReference>
<feature type="active site" description="Proton donor/acceptor" evidence="5">
    <location>
        <position position="150"/>
    </location>
</feature>
<name>A0A154BW90_ANASB</name>
<dbReference type="PANTHER" id="PTHR43250">
    <property type="entry name" value="EXODEOXYRIBONUCLEASE III"/>
    <property type="match status" value="1"/>
</dbReference>
<comment type="cofactor">
    <cofactor evidence="6">
        <name>Mg(2+)</name>
        <dbReference type="ChEBI" id="CHEBI:18420"/>
    </cofactor>
    <cofactor evidence="6">
        <name>Mn(2+)</name>
        <dbReference type="ChEBI" id="CHEBI:29035"/>
    </cofactor>
    <text evidence="6">Probably binds two magnesium or manganese ions per subunit.</text>
</comment>
<dbReference type="GO" id="GO:0008311">
    <property type="term" value="F:double-stranded DNA 3'-5' DNA exonuclease activity"/>
    <property type="evidence" value="ECO:0007669"/>
    <property type="project" value="InterPro"/>
</dbReference>
<dbReference type="RefSeq" id="WP_066237017.1">
    <property type="nucleotide sequence ID" value="NZ_LSGP01000001.1"/>
</dbReference>
<proteinExistence type="inferred from homology"/>
<dbReference type="GO" id="GO:0004519">
    <property type="term" value="F:endonuclease activity"/>
    <property type="evidence" value="ECO:0007669"/>
    <property type="project" value="InterPro"/>
</dbReference>
<dbReference type="CDD" id="cd09086">
    <property type="entry name" value="ExoIII-like_AP-endo"/>
    <property type="match status" value="1"/>
</dbReference>
<dbReference type="PANTHER" id="PTHR43250:SF2">
    <property type="entry name" value="EXODEOXYRIBONUCLEASE III"/>
    <property type="match status" value="1"/>
</dbReference>
<feature type="active site" description="Proton acceptor" evidence="5">
    <location>
        <position position="252"/>
    </location>
</feature>
<feature type="active site" evidence="5">
    <location>
        <position position="109"/>
    </location>
</feature>
<evidence type="ECO:0000256" key="3">
    <source>
        <dbReference type="ARBA" id="ARBA00022801"/>
    </source>
</evidence>
<evidence type="ECO:0000259" key="8">
    <source>
        <dbReference type="Pfam" id="PF03372"/>
    </source>
</evidence>
<dbReference type="InterPro" id="IPR005135">
    <property type="entry name" value="Endo/exonuclease/phosphatase"/>
</dbReference>
<dbReference type="NCBIfam" id="TIGR00633">
    <property type="entry name" value="xth"/>
    <property type="match status" value="1"/>
</dbReference>
<feature type="domain" description="Endonuclease/exonuclease/phosphatase" evidence="8">
    <location>
        <begin position="8"/>
        <end position="252"/>
    </location>
</feature>
<evidence type="ECO:0000256" key="4">
    <source>
        <dbReference type="ARBA" id="ARBA00022842"/>
    </source>
</evidence>
<accession>A0A154BW90</accession>
<keyword evidence="6" id="KW-0464">Manganese</keyword>
<dbReference type="InterPro" id="IPR037493">
    <property type="entry name" value="ExoIII-like"/>
</dbReference>
<dbReference type="InterPro" id="IPR020847">
    <property type="entry name" value="AP_endonuclease_F1_BS"/>
</dbReference>
<dbReference type="GO" id="GO:0006281">
    <property type="term" value="P:DNA repair"/>
    <property type="evidence" value="ECO:0007669"/>
    <property type="project" value="InterPro"/>
</dbReference>
<dbReference type="InterPro" id="IPR036691">
    <property type="entry name" value="Endo/exonu/phosph_ase_sf"/>
</dbReference>
<dbReference type="Gene3D" id="3.60.10.10">
    <property type="entry name" value="Endonuclease/exonuclease/phosphatase"/>
    <property type="match status" value="1"/>
</dbReference>
<feature type="site" description="Interaction with DNA substrate" evidence="7">
    <location>
        <position position="252"/>
    </location>
</feature>
<feature type="binding site" evidence="6">
    <location>
        <position position="251"/>
    </location>
    <ligand>
        <name>Mg(2+)</name>
        <dbReference type="ChEBI" id="CHEBI:18420"/>
        <label>1</label>
    </ligand>
</feature>
<dbReference type="STRING" id="1794912.AXX12_01300"/>
<evidence type="ECO:0000256" key="1">
    <source>
        <dbReference type="ARBA" id="ARBA00007092"/>
    </source>
</evidence>
<feature type="binding site" evidence="6">
    <location>
        <position position="150"/>
    </location>
    <ligand>
        <name>Mg(2+)</name>
        <dbReference type="ChEBI" id="CHEBI:18420"/>
        <label>1</label>
    </ligand>
</feature>
<dbReference type="EMBL" id="LSGP01000001">
    <property type="protein sequence ID" value="KYZ78209.1"/>
    <property type="molecule type" value="Genomic_DNA"/>
</dbReference>
<feature type="site" description="Transition state stabilizer" evidence="7">
    <location>
        <position position="152"/>
    </location>
</feature>
<feature type="binding site" evidence="6">
    <location>
        <position position="152"/>
    </location>
    <ligand>
        <name>Mg(2+)</name>
        <dbReference type="ChEBI" id="CHEBI:18420"/>
        <label>1</label>
    </ligand>
</feature>
<comment type="similarity">
    <text evidence="1">Belongs to the DNA repair enzymes AP/ExoA family.</text>
</comment>
<gene>
    <name evidence="9" type="ORF">AXX12_01300</name>
</gene>
<feature type="binding site" evidence="6">
    <location>
        <position position="11"/>
    </location>
    <ligand>
        <name>Mg(2+)</name>
        <dbReference type="ChEBI" id="CHEBI:18420"/>
        <label>1</label>
    </ligand>
</feature>
<dbReference type="SUPFAM" id="SSF56219">
    <property type="entry name" value="DNase I-like"/>
    <property type="match status" value="1"/>
</dbReference>
<keyword evidence="4 6" id="KW-0460">Magnesium</keyword>
<dbReference type="Pfam" id="PF03372">
    <property type="entry name" value="Exo_endo_phos"/>
    <property type="match status" value="1"/>
</dbReference>
<evidence type="ECO:0000313" key="9">
    <source>
        <dbReference type="EMBL" id="KYZ78209.1"/>
    </source>
</evidence>